<evidence type="ECO:0000256" key="1">
    <source>
        <dbReference type="SAM" id="Coils"/>
    </source>
</evidence>
<feature type="compositionally biased region" description="Pro residues" evidence="2">
    <location>
        <begin position="357"/>
        <end position="370"/>
    </location>
</feature>
<proteinExistence type="predicted"/>
<comment type="caution">
    <text evidence="3">The sequence shown here is derived from an EMBL/GenBank/DDBJ whole genome shotgun (WGS) entry which is preliminary data.</text>
</comment>
<dbReference type="AlphaFoldDB" id="A0A818DES4"/>
<feature type="compositionally biased region" description="Low complexity" evidence="2">
    <location>
        <begin position="309"/>
        <end position="322"/>
    </location>
</feature>
<feature type="coiled-coil region" evidence="1">
    <location>
        <begin position="684"/>
        <end position="711"/>
    </location>
</feature>
<feature type="region of interest" description="Disordered" evidence="2">
    <location>
        <begin position="303"/>
        <end position="373"/>
    </location>
</feature>
<reference evidence="3" key="1">
    <citation type="submission" date="2021-02" db="EMBL/GenBank/DDBJ databases">
        <authorList>
            <person name="Nowell W R."/>
        </authorList>
    </citation>
    <scope>NUCLEOTIDE SEQUENCE</scope>
</reference>
<feature type="compositionally biased region" description="Polar residues" evidence="2">
    <location>
        <begin position="323"/>
        <end position="340"/>
    </location>
</feature>
<sequence length="944" mass="107356">MDKEHYRQVPYRFLSNESNTDACKLEKLTNLFPDMKTTIELELFKINNLSRTIDRLSRVYTVLTALDVRDDTLHLFLGPYHLSLGPALFAAMNFKNASTALLVNSHPTSSATTESHRRKRRREVVLRRFRRVVRKLTLVISIINELRAASILTPYNQYELYKRGIYDLVLAGRKESSNSMFSKNEFMEELENLNVEKSSGERNPLLASNFTKINHLLNLISSSQQQQQQQQQQQSHILENSMTRANRQIIKITSQESFVNAVNNDPSSLTDPTSLRDSNTVCCALHRQNSPYFMLPIRSTMSPPTSQMISIGSRSRNSSQSNTHKTVSILSRQSTANSLPESIADDGSNHDLTTTTSPPPPSPSPSPSPSPRLFLAATKSNSLEIELKTPTQLVESNPFASSSHAFLSSSIINEEDALINNISSLLTTHFLSRQSPSTALTTSSIAHEHETNSNLSDSAISLSTGGTTGAINSSLISNQSSSSIITNEIDKLLQRIKTAVDNRLSIEIISNNRMRQPQSTYQTLTSTPLRTTASNRRQQLLALHAVSCQDRHTDEYDVEQSSLSNSKHKLHYSSKSQSFDATTLNSRDAITTTITTIDTKNNVYEMTTFHSDEKGVQTDPRIRHARSKLLETLQEYVTAVIRFRQHLFKQYTQSNTYYEQHYSAMPELQQYEYRDLMNVRKEILNRFEWVLNELEQTIENLQARRLSVADAQRSINRPIVKEVIESSLNAEIPPVDEHQANLLNDRQRSMPSEDEWRMYARDLQDTKEDLYFIDSLVHRGISKIDRLCYHKNKQLEATRNVGNKNLSRGIDDTLVSLTSSPLNPSLQGSVLHYSFPMQRSHSEIQIISNELSNHHLGGSFEGGEQFDHISYDYQKHMERVDEENRPVLEGLCPDKMYVSTNDLRICDTQRLPPPLRCKMTQGFFRPIPPAEFYQKKTTLNPSFL</sequence>
<dbReference type="Proteomes" id="UP000663833">
    <property type="component" value="Unassembled WGS sequence"/>
</dbReference>
<dbReference type="EMBL" id="CAJNYD010002716">
    <property type="protein sequence ID" value="CAF3440468.1"/>
    <property type="molecule type" value="Genomic_DNA"/>
</dbReference>
<accession>A0A818DES4</accession>
<protein>
    <submittedName>
        <fullName evidence="3">Uncharacterized protein</fullName>
    </submittedName>
</protein>
<evidence type="ECO:0000313" key="4">
    <source>
        <dbReference type="Proteomes" id="UP000663833"/>
    </source>
</evidence>
<gene>
    <name evidence="3" type="ORF">LUA448_LOCUS21132</name>
</gene>
<evidence type="ECO:0000256" key="2">
    <source>
        <dbReference type="SAM" id="MobiDB-lite"/>
    </source>
</evidence>
<name>A0A818DES4_9BILA</name>
<keyword evidence="1" id="KW-0175">Coiled coil</keyword>
<evidence type="ECO:0000313" key="3">
    <source>
        <dbReference type="EMBL" id="CAF3440468.1"/>
    </source>
</evidence>
<organism evidence="3 4">
    <name type="scientific">Rotaria socialis</name>
    <dbReference type="NCBI Taxonomy" id="392032"/>
    <lineage>
        <taxon>Eukaryota</taxon>
        <taxon>Metazoa</taxon>
        <taxon>Spiralia</taxon>
        <taxon>Gnathifera</taxon>
        <taxon>Rotifera</taxon>
        <taxon>Eurotatoria</taxon>
        <taxon>Bdelloidea</taxon>
        <taxon>Philodinida</taxon>
        <taxon>Philodinidae</taxon>
        <taxon>Rotaria</taxon>
    </lineage>
</organism>